<dbReference type="PANTHER" id="PTHR11669:SF0">
    <property type="entry name" value="PROTEIN STICHEL-LIKE 2"/>
    <property type="match status" value="1"/>
</dbReference>
<evidence type="ECO:0000256" key="9">
    <source>
        <dbReference type="ARBA" id="ARBA00022840"/>
    </source>
</evidence>
<dbReference type="RefSeq" id="WP_013786873.1">
    <property type="nucleotide sequence ID" value="NC_015555.1"/>
</dbReference>
<dbReference type="GO" id="GO:0046872">
    <property type="term" value="F:metal ion binding"/>
    <property type="evidence" value="ECO:0007669"/>
    <property type="project" value="UniProtKB-KW"/>
</dbReference>
<dbReference type="Pfam" id="PF22608">
    <property type="entry name" value="DNAX_ATPase_lid"/>
    <property type="match status" value="1"/>
</dbReference>
<dbReference type="InterPro" id="IPR008921">
    <property type="entry name" value="DNA_pol3_clamp-load_cplx_C"/>
</dbReference>
<dbReference type="Proteomes" id="UP000007239">
    <property type="component" value="Chromosome"/>
</dbReference>
<evidence type="ECO:0000256" key="10">
    <source>
        <dbReference type="ARBA" id="ARBA00022932"/>
    </source>
</evidence>
<dbReference type="GO" id="GO:0006261">
    <property type="term" value="P:DNA-templated DNA replication"/>
    <property type="evidence" value="ECO:0007669"/>
    <property type="project" value="TreeGrafter"/>
</dbReference>
<evidence type="ECO:0000256" key="5">
    <source>
        <dbReference type="ARBA" id="ARBA00022705"/>
    </source>
</evidence>
<dbReference type="GO" id="GO:0003677">
    <property type="term" value="F:DNA binding"/>
    <property type="evidence" value="ECO:0007669"/>
    <property type="project" value="InterPro"/>
</dbReference>
<comment type="catalytic activity">
    <reaction evidence="11">
        <text>DNA(n) + a 2'-deoxyribonucleoside 5'-triphosphate = DNA(n+1) + diphosphate</text>
        <dbReference type="Rhea" id="RHEA:22508"/>
        <dbReference type="Rhea" id="RHEA-COMP:17339"/>
        <dbReference type="Rhea" id="RHEA-COMP:17340"/>
        <dbReference type="ChEBI" id="CHEBI:33019"/>
        <dbReference type="ChEBI" id="CHEBI:61560"/>
        <dbReference type="ChEBI" id="CHEBI:173112"/>
        <dbReference type="EC" id="2.7.7.7"/>
    </reaction>
</comment>
<dbReference type="HOGENOM" id="CLU_006229_0_8_9"/>
<dbReference type="CDD" id="cd18137">
    <property type="entry name" value="HLD_clamp_pol_III_gamma_tau"/>
    <property type="match status" value="1"/>
</dbReference>
<sequence>MYQSLYRKYRPKSFCEVLGQNHIVRTLKNQIKSGRIGHAYLFCGTRGTGKTSVAKIFAKAVNCPNSVDGEPCNKCQICESANNNSLMDIIEIDAASNNSVDDVRELRDNIIYAPSSCKYKVYIIDEVHMLSGSAFNALLKTLEEPPQHAIFILATTEPNKIPATILSRCQRFDFKRISSKVISQNIKKIAEDSQINIDGKAIALIAKHGNGSMRDAISILEQCASYSDVLTYDDVCDILGTVNDDTLFALVNSLNDRDGKEIIKQIDKLMLYGIDVNNLVKALLSFLRDVIVYKTCGDESEEILETEINDVIEKASLFDMAFLSNALEKLIDLQGKIRYAQSPRIMLEITLLKLINPEISPDIDSILDRLNKLENVIKSGKMMPFVEKDIVANDKTLKSEGVFDDVVIKKEAKKTDDIVDKVDKNIEINVNEVFKKLLSMIMKDRPMIFSFLSLGKPYLKDGNFVIEYPKEHVFYKEELNKIENKDYIKDVIKRLTGNDYNIVFAIEEKNEDEQLIEAVKKYFGDVEIID</sequence>
<evidence type="ECO:0000313" key="13">
    <source>
        <dbReference type="EMBL" id="AEF16109.1"/>
    </source>
</evidence>
<dbReference type="EMBL" id="CP002739">
    <property type="protein sequence ID" value="AEF16109.1"/>
    <property type="molecule type" value="Genomic_DNA"/>
</dbReference>
<dbReference type="FunFam" id="3.40.50.300:FF:000014">
    <property type="entry name" value="DNA polymerase III subunit gamma/tau"/>
    <property type="match status" value="1"/>
</dbReference>
<dbReference type="InterPro" id="IPR027417">
    <property type="entry name" value="P-loop_NTPase"/>
</dbReference>
<dbReference type="Gene3D" id="1.10.8.60">
    <property type="match status" value="1"/>
</dbReference>
<evidence type="ECO:0000256" key="11">
    <source>
        <dbReference type="ARBA" id="ARBA00049244"/>
    </source>
</evidence>
<dbReference type="AlphaFoldDB" id="F6BLD3"/>
<organism evidence="13 14">
    <name type="scientific">Thermoanaerobacterium xylanolyticum (strain ATCC 49914 / DSM 7097 / LX-11)</name>
    <dbReference type="NCBI Taxonomy" id="858215"/>
    <lineage>
        <taxon>Bacteria</taxon>
        <taxon>Bacillati</taxon>
        <taxon>Bacillota</taxon>
        <taxon>Clostridia</taxon>
        <taxon>Thermoanaerobacterales</taxon>
        <taxon>Thermoanaerobacteraceae</taxon>
        <taxon>Thermoanaerobacterium</taxon>
    </lineage>
</organism>
<dbReference type="GO" id="GO:0005524">
    <property type="term" value="F:ATP binding"/>
    <property type="evidence" value="ECO:0007669"/>
    <property type="project" value="UniProtKB-KW"/>
</dbReference>
<dbReference type="SUPFAM" id="SSF52540">
    <property type="entry name" value="P-loop containing nucleoside triphosphate hydrolases"/>
    <property type="match status" value="1"/>
</dbReference>
<dbReference type="InterPro" id="IPR003593">
    <property type="entry name" value="AAA+_ATPase"/>
</dbReference>
<evidence type="ECO:0000256" key="2">
    <source>
        <dbReference type="ARBA" id="ARBA00012417"/>
    </source>
</evidence>
<dbReference type="InterPro" id="IPR045085">
    <property type="entry name" value="HLD_clamp_pol_III_gamma_tau"/>
</dbReference>
<feature type="domain" description="AAA+ ATPase" evidence="12">
    <location>
        <begin position="36"/>
        <end position="178"/>
    </location>
</feature>
<dbReference type="EC" id="2.7.7.7" evidence="2"/>
<evidence type="ECO:0000256" key="6">
    <source>
        <dbReference type="ARBA" id="ARBA00022723"/>
    </source>
</evidence>
<dbReference type="Pfam" id="PF13177">
    <property type="entry name" value="DNA_pol3_delta2"/>
    <property type="match status" value="1"/>
</dbReference>
<evidence type="ECO:0000256" key="7">
    <source>
        <dbReference type="ARBA" id="ARBA00022741"/>
    </source>
</evidence>
<dbReference type="Gene3D" id="3.40.50.300">
    <property type="entry name" value="P-loop containing nucleotide triphosphate hydrolases"/>
    <property type="match status" value="1"/>
</dbReference>
<keyword evidence="5" id="KW-0235">DNA replication</keyword>
<keyword evidence="6" id="KW-0479">Metal-binding</keyword>
<dbReference type="GO" id="GO:0009360">
    <property type="term" value="C:DNA polymerase III complex"/>
    <property type="evidence" value="ECO:0007669"/>
    <property type="project" value="InterPro"/>
</dbReference>
<keyword evidence="4" id="KW-0548">Nucleotidyltransferase</keyword>
<keyword evidence="10" id="KW-0239">DNA-directed DNA polymerase</keyword>
<dbReference type="InterPro" id="IPR050238">
    <property type="entry name" value="DNA_Rep/Repair_Clamp_Loader"/>
</dbReference>
<comment type="similarity">
    <text evidence="1">Belongs to the DnaX/STICHEL family.</text>
</comment>
<evidence type="ECO:0000313" key="14">
    <source>
        <dbReference type="Proteomes" id="UP000007239"/>
    </source>
</evidence>
<keyword evidence="3" id="KW-0808">Transferase</keyword>
<dbReference type="InterPro" id="IPR012763">
    <property type="entry name" value="DNA_pol_III_sug/sutau_N"/>
</dbReference>
<dbReference type="NCBIfam" id="TIGR02397">
    <property type="entry name" value="dnaX_nterm"/>
    <property type="match status" value="1"/>
</dbReference>
<dbReference type="eggNOG" id="COG2812">
    <property type="taxonomic scope" value="Bacteria"/>
</dbReference>
<keyword evidence="8" id="KW-0862">Zinc</keyword>
<evidence type="ECO:0000256" key="1">
    <source>
        <dbReference type="ARBA" id="ARBA00006360"/>
    </source>
</evidence>
<name>F6BLD3_THEXL</name>
<dbReference type="NCBIfam" id="NF004046">
    <property type="entry name" value="PRK05563.1"/>
    <property type="match status" value="1"/>
</dbReference>
<accession>F6BLD3</accession>
<dbReference type="Pfam" id="PF12169">
    <property type="entry name" value="DNA_pol3_gamma3"/>
    <property type="match status" value="1"/>
</dbReference>
<keyword evidence="9" id="KW-0067">ATP-binding</keyword>
<keyword evidence="14" id="KW-1185">Reference proteome</keyword>
<gene>
    <name evidence="13" type="ordered locus">Thexy_0046</name>
</gene>
<dbReference type="STRING" id="858215.Thexy_0046"/>
<dbReference type="Gene3D" id="1.20.272.10">
    <property type="match status" value="1"/>
</dbReference>
<evidence type="ECO:0000256" key="4">
    <source>
        <dbReference type="ARBA" id="ARBA00022695"/>
    </source>
</evidence>
<proteinExistence type="inferred from homology"/>
<reference evidence="13" key="1">
    <citation type="submission" date="2011-05" db="EMBL/GenBank/DDBJ databases">
        <title>Complete sequence of Thermoanaerobacterium xylanolyticum LX-11.</title>
        <authorList>
            <consortium name="US DOE Joint Genome Institute"/>
            <person name="Lucas S."/>
            <person name="Han J."/>
            <person name="Lapidus A."/>
            <person name="Cheng J.-F."/>
            <person name="Goodwin L."/>
            <person name="Pitluck S."/>
            <person name="Peters L."/>
            <person name="Mikhailova N."/>
            <person name="Lu M."/>
            <person name="Han C."/>
            <person name="Tapia R."/>
            <person name="Land M."/>
            <person name="Hauser L."/>
            <person name="Kyrpides N."/>
            <person name="Ivanova N."/>
            <person name="Pagani I."/>
            <person name="Hemme C."/>
            <person name="Woyke T."/>
        </authorList>
    </citation>
    <scope>NUCLEOTIDE SEQUENCE</scope>
    <source>
        <strain evidence="13">LX-11</strain>
    </source>
</reference>
<dbReference type="SUPFAM" id="SSF48019">
    <property type="entry name" value="post-AAA+ oligomerization domain-like"/>
    <property type="match status" value="1"/>
</dbReference>
<evidence type="ECO:0000256" key="3">
    <source>
        <dbReference type="ARBA" id="ARBA00022679"/>
    </source>
</evidence>
<dbReference type="GO" id="GO:0003887">
    <property type="term" value="F:DNA-directed DNA polymerase activity"/>
    <property type="evidence" value="ECO:0007669"/>
    <property type="project" value="UniProtKB-KW"/>
</dbReference>
<dbReference type="SMART" id="SM00382">
    <property type="entry name" value="AAA"/>
    <property type="match status" value="1"/>
</dbReference>
<dbReference type="KEGG" id="txy:Thexy_0046"/>
<dbReference type="PANTHER" id="PTHR11669">
    <property type="entry name" value="REPLICATION FACTOR C / DNA POLYMERASE III GAMMA-TAU SUBUNIT"/>
    <property type="match status" value="1"/>
</dbReference>
<dbReference type="InterPro" id="IPR022754">
    <property type="entry name" value="DNA_pol_III_gamma-3"/>
</dbReference>
<evidence type="ECO:0000259" key="12">
    <source>
        <dbReference type="SMART" id="SM00382"/>
    </source>
</evidence>
<dbReference type="CDD" id="cd00009">
    <property type="entry name" value="AAA"/>
    <property type="match status" value="1"/>
</dbReference>
<keyword evidence="7" id="KW-0547">Nucleotide-binding</keyword>
<evidence type="ECO:0000256" key="8">
    <source>
        <dbReference type="ARBA" id="ARBA00022833"/>
    </source>
</evidence>
<protein>
    <recommendedName>
        <fullName evidence="2">DNA-directed DNA polymerase</fullName>
        <ecNumber evidence="2">2.7.7.7</ecNumber>
    </recommendedName>
</protein>